<dbReference type="KEGG" id="cyt:cce_1573"/>
<proteinExistence type="predicted"/>
<reference evidence="1 2" key="1">
    <citation type="journal article" date="2008" name="Proc. Natl. Acad. Sci. U.S.A.">
        <title>The genome of Cyanothece 51142, a unicellular diazotrophic cyanobacterium important in the marine nitrogen cycle.</title>
        <authorList>
            <person name="Welsh E.A."/>
            <person name="Liberton M."/>
            <person name="Stoeckel J."/>
            <person name="Loh T."/>
            <person name="Elvitigala T."/>
            <person name="Wang C."/>
            <person name="Wollam A."/>
            <person name="Fulton R.S."/>
            <person name="Clifton S.W."/>
            <person name="Jacobs J.M."/>
            <person name="Aurora R."/>
            <person name="Ghosh B.K."/>
            <person name="Sherman L.A."/>
            <person name="Smith R.D."/>
            <person name="Wilson R.K."/>
            <person name="Pakrasi H.B."/>
        </authorList>
    </citation>
    <scope>NUCLEOTIDE SEQUENCE [LARGE SCALE GENOMIC DNA]</scope>
    <source>
        <strain evidence="2">ATCC 51142 / BH68</strain>
    </source>
</reference>
<dbReference type="eggNOG" id="ENOG503035Q">
    <property type="taxonomic scope" value="Bacteria"/>
</dbReference>
<dbReference type="STRING" id="43989.cce_1573"/>
<organism evidence="1 2">
    <name type="scientific">Crocosphaera subtropica (strain ATCC 51142 / BH68)</name>
    <name type="common">Cyanothece sp. (strain ATCC 51142)</name>
    <dbReference type="NCBI Taxonomy" id="43989"/>
    <lineage>
        <taxon>Bacteria</taxon>
        <taxon>Bacillati</taxon>
        <taxon>Cyanobacteriota</taxon>
        <taxon>Cyanophyceae</taxon>
        <taxon>Oscillatoriophycideae</taxon>
        <taxon>Chroococcales</taxon>
        <taxon>Aphanothecaceae</taxon>
        <taxon>Crocosphaera</taxon>
        <taxon>Crocosphaera subtropica</taxon>
    </lineage>
</organism>
<dbReference type="AlphaFoldDB" id="B1WXT6"/>
<evidence type="ECO:0000313" key="2">
    <source>
        <dbReference type="Proteomes" id="UP000001203"/>
    </source>
</evidence>
<accession>B1WXT6</accession>
<name>B1WXT6_CROS5</name>
<dbReference type="EMBL" id="CP000806">
    <property type="protein sequence ID" value="ACB50923.1"/>
    <property type="molecule type" value="Genomic_DNA"/>
</dbReference>
<sequence length="122" mass="13779">MCCIFLPLGGQTMHGKAFMLLLAIVMNFSVSARTHAGEVQVQTGRMNIEHRRNGDTSIDTENMQLSVPNNRSRFQHYFPYNSSNQSTLKGCRNGQIVHQSNQQINYSNGTSSHRSVSHHQCR</sequence>
<protein>
    <submittedName>
        <fullName evidence="1">Uncharacterized protein</fullName>
    </submittedName>
</protein>
<dbReference type="HOGENOM" id="CLU_2022881_0_0_3"/>
<evidence type="ECO:0000313" key="1">
    <source>
        <dbReference type="EMBL" id="ACB50923.1"/>
    </source>
</evidence>
<keyword evidence="2" id="KW-1185">Reference proteome</keyword>
<dbReference type="Proteomes" id="UP000001203">
    <property type="component" value="Chromosome circular"/>
</dbReference>
<gene>
    <name evidence="1" type="ordered locus">cce_1573</name>
</gene>